<evidence type="ECO:0000256" key="2">
    <source>
        <dbReference type="ARBA" id="ARBA00001946"/>
    </source>
</evidence>
<dbReference type="GO" id="GO:0016787">
    <property type="term" value="F:hydrolase activity"/>
    <property type="evidence" value="ECO:0007669"/>
    <property type="project" value="UniProtKB-KW"/>
</dbReference>
<dbReference type="Gene3D" id="3.90.79.10">
    <property type="entry name" value="Nucleoside Triphosphate Pyrophosphohydrolase"/>
    <property type="match status" value="1"/>
</dbReference>
<evidence type="ECO:0000256" key="4">
    <source>
        <dbReference type="ARBA" id="ARBA00016377"/>
    </source>
</evidence>
<name>A0A5S4W0U6_9BRAD</name>
<evidence type="ECO:0000256" key="7">
    <source>
        <dbReference type="ARBA" id="ARBA00032272"/>
    </source>
</evidence>
<evidence type="ECO:0000256" key="6">
    <source>
        <dbReference type="ARBA" id="ARBA00032162"/>
    </source>
</evidence>
<comment type="cofactor">
    <cofactor evidence="2">
        <name>Mg(2+)</name>
        <dbReference type="ChEBI" id="CHEBI:18420"/>
    </cofactor>
</comment>
<dbReference type="AlphaFoldDB" id="A0A5S4W0U6"/>
<evidence type="ECO:0000313" key="9">
    <source>
        <dbReference type="EMBL" id="TYL74640.1"/>
    </source>
</evidence>
<dbReference type="SUPFAM" id="SSF55811">
    <property type="entry name" value="Nudix"/>
    <property type="match status" value="1"/>
</dbReference>
<comment type="similarity">
    <text evidence="3">Belongs to the Nudix hydrolase family. NudK subfamily.</text>
</comment>
<evidence type="ECO:0000256" key="5">
    <source>
        <dbReference type="ARBA" id="ARBA00022801"/>
    </source>
</evidence>
<evidence type="ECO:0000256" key="1">
    <source>
        <dbReference type="ARBA" id="ARBA00000847"/>
    </source>
</evidence>
<dbReference type="GO" id="GO:0006753">
    <property type="term" value="P:nucleoside phosphate metabolic process"/>
    <property type="evidence" value="ECO:0007669"/>
    <property type="project" value="TreeGrafter"/>
</dbReference>
<reference evidence="9 10" key="1">
    <citation type="submission" date="2019-08" db="EMBL/GenBank/DDBJ databases">
        <title>Bradyrhizobium hipponensis sp. nov., a rhizobium isolated from a Lupinus angustifolius root nodule in Tunisia.</title>
        <authorList>
            <person name="Off K."/>
            <person name="Rejili M."/>
            <person name="Mars M."/>
            <person name="Brachmann A."/>
            <person name="Marin M."/>
        </authorList>
    </citation>
    <scope>NUCLEOTIDE SEQUENCE [LARGE SCALE GENOMIC DNA]</scope>
    <source>
        <strain evidence="9 10">CTAW11</strain>
    </source>
</reference>
<comment type="catalytic activity">
    <reaction evidence="1">
        <text>GDP-alpha-D-mannose + H2O = alpha-D-mannose 1-phosphate + GMP + 2 H(+)</text>
        <dbReference type="Rhea" id="RHEA:27978"/>
        <dbReference type="ChEBI" id="CHEBI:15377"/>
        <dbReference type="ChEBI" id="CHEBI:15378"/>
        <dbReference type="ChEBI" id="CHEBI:57527"/>
        <dbReference type="ChEBI" id="CHEBI:58115"/>
        <dbReference type="ChEBI" id="CHEBI:58409"/>
    </reaction>
</comment>
<dbReference type="InterPro" id="IPR015797">
    <property type="entry name" value="NUDIX_hydrolase-like_dom_sf"/>
</dbReference>
<organism evidence="9 10">
    <name type="scientific">Bradyrhizobium cytisi</name>
    <dbReference type="NCBI Taxonomy" id="515489"/>
    <lineage>
        <taxon>Bacteria</taxon>
        <taxon>Pseudomonadati</taxon>
        <taxon>Pseudomonadota</taxon>
        <taxon>Alphaproteobacteria</taxon>
        <taxon>Hyphomicrobiales</taxon>
        <taxon>Nitrobacteraceae</taxon>
        <taxon>Bradyrhizobium</taxon>
    </lineage>
</organism>
<sequence>MADIFPKILATSRIPVSPWLEVIARDVQFHGSSAAETYYAVAQPDYVVVLAIAPDSRVLLVRQYRPAIERFSLELPAGMLDPNEDPHTAAARELLEETGYPTATIELIGKGATCSSRISNTTHSFFIRTGERVANFTEETGVSVSLVSSAELSALVLSGDFAEQGHVGVVALAVARGLIEL</sequence>
<evidence type="ECO:0000259" key="8">
    <source>
        <dbReference type="PROSITE" id="PS51462"/>
    </source>
</evidence>
<accession>A0A5S4W0U6</accession>
<dbReference type="GO" id="GO:0019693">
    <property type="term" value="P:ribose phosphate metabolic process"/>
    <property type="evidence" value="ECO:0007669"/>
    <property type="project" value="TreeGrafter"/>
</dbReference>
<proteinExistence type="inferred from homology"/>
<dbReference type="InterPro" id="IPR000086">
    <property type="entry name" value="NUDIX_hydrolase_dom"/>
</dbReference>
<dbReference type="EMBL" id="VSSR01000070">
    <property type="protein sequence ID" value="TYL74640.1"/>
    <property type="molecule type" value="Genomic_DNA"/>
</dbReference>
<dbReference type="CDD" id="cd03424">
    <property type="entry name" value="NUDIX_ADPRase_Nudt5_UGPPase_Nudt14"/>
    <property type="match status" value="1"/>
</dbReference>
<evidence type="ECO:0000313" key="10">
    <source>
        <dbReference type="Proteomes" id="UP000324853"/>
    </source>
</evidence>
<keyword evidence="5 9" id="KW-0378">Hydrolase</keyword>
<protein>
    <recommendedName>
        <fullName evidence="4">GDP-mannose pyrophosphatase</fullName>
    </recommendedName>
    <alternativeName>
        <fullName evidence="6">GDP-mannose hydrolase</fullName>
    </alternativeName>
    <alternativeName>
        <fullName evidence="7">GDPMK</fullName>
    </alternativeName>
</protein>
<dbReference type="PANTHER" id="PTHR11839:SF18">
    <property type="entry name" value="NUDIX HYDROLASE DOMAIN-CONTAINING PROTEIN"/>
    <property type="match status" value="1"/>
</dbReference>
<evidence type="ECO:0000256" key="3">
    <source>
        <dbReference type="ARBA" id="ARBA00007275"/>
    </source>
</evidence>
<dbReference type="InterPro" id="IPR020084">
    <property type="entry name" value="NUDIX_hydrolase_CS"/>
</dbReference>
<gene>
    <name evidence="9" type="ORF">FXB38_34615</name>
</gene>
<dbReference type="RefSeq" id="WP_148755423.1">
    <property type="nucleotide sequence ID" value="NZ_VSSR01000070.1"/>
</dbReference>
<dbReference type="PANTHER" id="PTHR11839">
    <property type="entry name" value="UDP/ADP-SUGAR PYROPHOSPHATASE"/>
    <property type="match status" value="1"/>
</dbReference>
<comment type="caution">
    <text evidence="9">The sequence shown here is derived from an EMBL/GenBank/DDBJ whole genome shotgun (WGS) entry which is preliminary data.</text>
</comment>
<dbReference type="PROSITE" id="PS00893">
    <property type="entry name" value="NUDIX_BOX"/>
    <property type="match status" value="1"/>
</dbReference>
<dbReference type="Proteomes" id="UP000324853">
    <property type="component" value="Unassembled WGS sequence"/>
</dbReference>
<feature type="domain" description="Nudix hydrolase" evidence="8">
    <location>
        <begin position="42"/>
        <end position="169"/>
    </location>
</feature>
<dbReference type="OrthoDB" id="9806150at2"/>
<dbReference type="PROSITE" id="PS51462">
    <property type="entry name" value="NUDIX"/>
    <property type="match status" value="1"/>
</dbReference>
<keyword evidence="10" id="KW-1185">Reference proteome</keyword>
<dbReference type="Pfam" id="PF00293">
    <property type="entry name" value="NUDIX"/>
    <property type="match status" value="1"/>
</dbReference>